<proteinExistence type="predicted"/>
<dbReference type="EMBL" id="AWVP01000009">
    <property type="protein sequence ID" value="ERK60428.1"/>
    <property type="molecule type" value="Genomic_DNA"/>
</dbReference>
<keyword evidence="9" id="KW-1185">Reference proteome</keyword>
<sequence>PTNNPTPKKPVKDVVNESGTTINGKVVKPGETLTYTVEYKNTTDKDRDVTIKDKIPAYTTYVQNSADNNGKFADGQVTWSKKVAKGDTWKVTFKVKVNDDANGVNVIKAYKKTKESKEKPIFPVIFVGMMSSGKSTLINALLEKEVLDSSNEACTSKVYSILDTDNDGQLDITAIYNDGKIKEVINDKEQRLLEFNKNDDIKEVIISTQIKGVLNTNKKLLLIDTPGVNNSEDETHAEITRGIVDSTEGGLIVYVVNISNAWTDDEKKLLTEIKTISKEKNIPVLFLINKIDTLDLEKESIGNAILTAQEYLRELKFEDFDIFPISGGAANLIKKVLNNGKNLTKKERIDFINSYNLYAPQEFELSLYAITKDYPMQYKEIDINGEKYQYSKLKKAFENTGLHYLELYLQREQIRSEKILNANKNTDK</sequence>
<evidence type="ECO:0000313" key="9">
    <source>
        <dbReference type="Proteomes" id="UP000016637"/>
    </source>
</evidence>
<dbReference type="NCBIfam" id="TIGR01451">
    <property type="entry name" value="B_ant_repeat"/>
    <property type="match status" value="1"/>
</dbReference>
<keyword evidence="5" id="KW-0472">Membrane</keyword>
<dbReference type="SUPFAM" id="SSF52540">
    <property type="entry name" value="P-loop containing nucleoside triphosphate hydrolases"/>
    <property type="match status" value="1"/>
</dbReference>
<keyword evidence="3" id="KW-0378">Hydrolase</keyword>
<name>U2S3Z4_9BACL</name>
<accession>U2S3Z4</accession>
<dbReference type="InterPro" id="IPR045063">
    <property type="entry name" value="Dynamin_N"/>
</dbReference>
<gene>
    <name evidence="8" type="ORF">HMPREF1983_00175</name>
</gene>
<evidence type="ECO:0000256" key="4">
    <source>
        <dbReference type="ARBA" id="ARBA00023134"/>
    </source>
</evidence>
<comment type="subcellular location">
    <subcellularLocation>
        <location evidence="1">Membrane</location>
    </subcellularLocation>
</comment>
<dbReference type="PANTHER" id="PTHR10465">
    <property type="entry name" value="TRANSMEMBRANE GTPASE FZO1"/>
    <property type="match status" value="1"/>
</dbReference>
<dbReference type="InterPro" id="IPR047589">
    <property type="entry name" value="DUF11_rpt"/>
</dbReference>
<dbReference type="InterPro" id="IPR027094">
    <property type="entry name" value="Mitofusin_fam"/>
</dbReference>
<organism evidence="8 9">
    <name type="scientific">Gemella bergeri ATCC 700627</name>
    <dbReference type="NCBI Taxonomy" id="1321820"/>
    <lineage>
        <taxon>Bacteria</taxon>
        <taxon>Bacillati</taxon>
        <taxon>Bacillota</taxon>
        <taxon>Bacilli</taxon>
        <taxon>Bacillales</taxon>
        <taxon>Gemellaceae</taxon>
        <taxon>Gemella</taxon>
    </lineage>
</organism>
<dbReference type="PANTHER" id="PTHR10465:SF0">
    <property type="entry name" value="SARCALUMENIN"/>
    <property type="match status" value="1"/>
</dbReference>
<evidence type="ECO:0000259" key="7">
    <source>
        <dbReference type="Pfam" id="PF01345"/>
    </source>
</evidence>
<evidence type="ECO:0000256" key="5">
    <source>
        <dbReference type="ARBA" id="ARBA00023136"/>
    </source>
</evidence>
<evidence type="ECO:0000313" key="8">
    <source>
        <dbReference type="EMBL" id="ERK60428.1"/>
    </source>
</evidence>
<dbReference type="Gene3D" id="2.60.40.740">
    <property type="match status" value="1"/>
</dbReference>
<evidence type="ECO:0000259" key="6">
    <source>
        <dbReference type="Pfam" id="PF00350"/>
    </source>
</evidence>
<dbReference type="Proteomes" id="UP000016637">
    <property type="component" value="Unassembled WGS sequence"/>
</dbReference>
<dbReference type="GO" id="GO:0008053">
    <property type="term" value="P:mitochondrial fusion"/>
    <property type="evidence" value="ECO:0007669"/>
    <property type="project" value="TreeGrafter"/>
</dbReference>
<feature type="domain" description="DUF11" evidence="7">
    <location>
        <begin position="21"/>
        <end position="115"/>
    </location>
</feature>
<dbReference type="InterPro" id="IPR001434">
    <property type="entry name" value="OmcB-like_DUF11"/>
</dbReference>
<dbReference type="eggNOG" id="COG0699">
    <property type="taxonomic scope" value="Bacteria"/>
</dbReference>
<keyword evidence="2" id="KW-0547">Nucleotide-binding</keyword>
<feature type="non-terminal residue" evidence="8">
    <location>
        <position position="1"/>
    </location>
</feature>
<comment type="caution">
    <text evidence="8">The sequence shown here is derived from an EMBL/GenBank/DDBJ whole genome shotgun (WGS) entry which is preliminary data.</text>
</comment>
<dbReference type="PATRIC" id="fig|1321820.3.peg.175"/>
<dbReference type="Pfam" id="PF01345">
    <property type="entry name" value="DUF11"/>
    <property type="match status" value="1"/>
</dbReference>
<evidence type="ECO:0000256" key="2">
    <source>
        <dbReference type="ARBA" id="ARBA00022741"/>
    </source>
</evidence>
<evidence type="ECO:0000256" key="1">
    <source>
        <dbReference type="ARBA" id="ARBA00004370"/>
    </source>
</evidence>
<dbReference type="InterPro" id="IPR005225">
    <property type="entry name" value="Small_GTP-bd"/>
</dbReference>
<protein>
    <submittedName>
        <fullName evidence="8">Uncharacterized protein</fullName>
    </submittedName>
</protein>
<dbReference type="InterPro" id="IPR027417">
    <property type="entry name" value="P-loop_NTPase"/>
</dbReference>
<dbReference type="Pfam" id="PF00350">
    <property type="entry name" value="Dynamin_N"/>
    <property type="match status" value="1"/>
</dbReference>
<dbReference type="Gene3D" id="3.40.50.300">
    <property type="entry name" value="P-loop containing nucleotide triphosphate hydrolases"/>
    <property type="match status" value="1"/>
</dbReference>
<keyword evidence="4" id="KW-0342">GTP-binding</keyword>
<dbReference type="NCBIfam" id="TIGR00231">
    <property type="entry name" value="small_GTP"/>
    <property type="match status" value="1"/>
</dbReference>
<dbReference type="RefSeq" id="WP_021752254.1">
    <property type="nucleotide sequence ID" value="NZ_KI271790.1"/>
</dbReference>
<feature type="domain" description="Dynamin N-terminal" evidence="6">
    <location>
        <begin position="124"/>
        <end position="290"/>
    </location>
</feature>
<dbReference type="HOGENOM" id="CLU_640177_0_0_9"/>
<dbReference type="GO" id="GO:0005525">
    <property type="term" value="F:GTP binding"/>
    <property type="evidence" value="ECO:0007669"/>
    <property type="project" value="UniProtKB-KW"/>
</dbReference>
<dbReference type="GO" id="GO:0003924">
    <property type="term" value="F:GTPase activity"/>
    <property type="evidence" value="ECO:0007669"/>
    <property type="project" value="InterPro"/>
</dbReference>
<dbReference type="GO" id="GO:0016020">
    <property type="term" value="C:membrane"/>
    <property type="evidence" value="ECO:0007669"/>
    <property type="project" value="UniProtKB-SubCell"/>
</dbReference>
<dbReference type="AlphaFoldDB" id="U2S3Z4"/>
<reference evidence="8 9" key="1">
    <citation type="submission" date="2013-08" db="EMBL/GenBank/DDBJ databases">
        <authorList>
            <person name="Weinstock G."/>
            <person name="Sodergren E."/>
            <person name="Wylie T."/>
            <person name="Fulton L."/>
            <person name="Fulton R."/>
            <person name="Fronick C."/>
            <person name="O'Laughlin M."/>
            <person name="Godfrey J."/>
            <person name="Miner T."/>
            <person name="Herter B."/>
            <person name="Appelbaum E."/>
            <person name="Cordes M."/>
            <person name="Lek S."/>
            <person name="Wollam A."/>
            <person name="Pepin K.H."/>
            <person name="Palsikar V.B."/>
            <person name="Mitreva M."/>
            <person name="Wilson R.K."/>
        </authorList>
    </citation>
    <scope>NUCLEOTIDE SEQUENCE [LARGE SCALE GENOMIC DNA]</scope>
    <source>
        <strain evidence="8 9">ATCC 700627</strain>
    </source>
</reference>
<evidence type="ECO:0000256" key="3">
    <source>
        <dbReference type="ARBA" id="ARBA00022801"/>
    </source>
</evidence>